<name>A0A7W5DNP9_9PORP</name>
<dbReference type="EMBL" id="JACHYB010000001">
    <property type="protein sequence ID" value="MBB3186172.1"/>
    <property type="molecule type" value="Genomic_DNA"/>
</dbReference>
<keyword evidence="2" id="KW-1185">Reference proteome</keyword>
<dbReference type="Proteomes" id="UP000544222">
    <property type="component" value="Unassembled WGS sequence"/>
</dbReference>
<accession>A0A7W5DNP9</accession>
<comment type="caution">
    <text evidence="1">The sequence shown here is derived from an EMBL/GenBank/DDBJ whole genome shotgun (WGS) entry which is preliminary data.</text>
</comment>
<gene>
    <name evidence="1" type="ORF">FHX64_000335</name>
</gene>
<evidence type="ECO:0000313" key="2">
    <source>
        <dbReference type="Proteomes" id="UP000544222"/>
    </source>
</evidence>
<protein>
    <submittedName>
        <fullName evidence="1">Uncharacterized protein</fullName>
    </submittedName>
</protein>
<evidence type="ECO:0000313" key="1">
    <source>
        <dbReference type="EMBL" id="MBB3186172.1"/>
    </source>
</evidence>
<organism evidence="1 2">
    <name type="scientific">Microbacter margulisiae</name>
    <dbReference type="NCBI Taxonomy" id="1350067"/>
    <lineage>
        <taxon>Bacteria</taxon>
        <taxon>Pseudomonadati</taxon>
        <taxon>Bacteroidota</taxon>
        <taxon>Bacteroidia</taxon>
        <taxon>Bacteroidales</taxon>
        <taxon>Porphyromonadaceae</taxon>
        <taxon>Microbacter</taxon>
    </lineage>
</organism>
<proteinExistence type="predicted"/>
<reference evidence="1 2" key="1">
    <citation type="submission" date="2020-08" db="EMBL/GenBank/DDBJ databases">
        <title>Genomic Encyclopedia of Type Strains, Phase IV (KMG-IV): sequencing the most valuable type-strain genomes for metagenomic binning, comparative biology and taxonomic classification.</title>
        <authorList>
            <person name="Goeker M."/>
        </authorList>
    </citation>
    <scope>NUCLEOTIDE SEQUENCE [LARGE SCALE GENOMIC DNA]</scope>
    <source>
        <strain evidence="1 2">DSM 27471</strain>
    </source>
</reference>
<sequence>MYLQHKKQMHKSDPIDSHNLGRSLRVNEVKGIYISGDQTLGIGH</sequence>
<dbReference type="AlphaFoldDB" id="A0A7W5DNP9"/>